<dbReference type="SFLD" id="SFLDS00003">
    <property type="entry name" value="Haloacid_Dehalogenase"/>
    <property type="match status" value="1"/>
</dbReference>
<dbReference type="PANTHER" id="PTHR43434">
    <property type="entry name" value="PHOSPHOGLYCOLATE PHOSPHATASE"/>
    <property type="match status" value="1"/>
</dbReference>
<dbReference type="SFLD" id="SFLDG01129">
    <property type="entry name" value="C1.5:_HAD__Beta-PGM__Phosphata"/>
    <property type="match status" value="1"/>
</dbReference>
<name>A0A926EBW2_9FIRM</name>
<dbReference type="GO" id="GO:0005829">
    <property type="term" value="C:cytosol"/>
    <property type="evidence" value="ECO:0007669"/>
    <property type="project" value="TreeGrafter"/>
</dbReference>
<accession>A0A926EBW2</accession>
<organism evidence="1 2">
    <name type="scientific">Zhenhengia yiwuensis</name>
    <dbReference type="NCBI Taxonomy" id="2763666"/>
    <lineage>
        <taxon>Bacteria</taxon>
        <taxon>Bacillati</taxon>
        <taxon>Bacillota</taxon>
        <taxon>Clostridia</taxon>
        <taxon>Lachnospirales</taxon>
        <taxon>Lachnospiraceae</taxon>
        <taxon>Zhenhengia</taxon>
    </lineage>
</organism>
<comment type="caution">
    <text evidence="1">The sequence shown here is derived from an EMBL/GenBank/DDBJ whole genome shotgun (WGS) entry which is preliminary data.</text>
</comment>
<keyword evidence="2" id="KW-1185">Reference proteome</keyword>
<dbReference type="InterPro" id="IPR041492">
    <property type="entry name" value="HAD_2"/>
</dbReference>
<dbReference type="GO" id="GO:0008967">
    <property type="term" value="F:phosphoglycolate phosphatase activity"/>
    <property type="evidence" value="ECO:0007669"/>
    <property type="project" value="TreeGrafter"/>
</dbReference>
<dbReference type="EMBL" id="JACRSY010000001">
    <property type="protein sequence ID" value="MBC8578126.1"/>
    <property type="molecule type" value="Genomic_DNA"/>
</dbReference>
<dbReference type="SFLD" id="SFLDG01135">
    <property type="entry name" value="C1.5.6:_HAD__Beta-PGM__Phospha"/>
    <property type="match status" value="1"/>
</dbReference>
<dbReference type="Gene3D" id="1.10.150.240">
    <property type="entry name" value="Putative phosphatase, domain 2"/>
    <property type="match status" value="1"/>
</dbReference>
<dbReference type="PANTHER" id="PTHR43434:SF1">
    <property type="entry name" value="PHOSPHOGLYCOLATE PHOSPHATASE"/>
    <property type="match status" value="1"/>
</dbReference>
<dbReference type="Gene3D" id="3.40.50.1000">
    <property type="entry name" value="HAD superfamily/HAD-like"/>
    <property type="match status" value="1"/>
</dbReference>
<dbReference type="Proteomes" id="UP000655830">
    <property type="component" value="Unassembled WGS sequence"/>
</dbReference>
<dbReference type="InterPro" id="IPR036412">
    <property type="entry name" value="HAD-like_sf"/>
</dbReference>
<dbReference type="Pfam" id="PF13419">
    <property type="entry name" value="HAD_2"/>
    <property type="match status" value="1"/>
</dbReference>
<dbReference type="InterPro" id="IPR050155">
    <property type="entry name" value="HAD-like_hydrolase_sf"/>
</dbReference>
<sequence>MNKIKLILFDLDGTLVNTLEDLAVSTNVALKEHGYPQHPIEAYKYFVGNGVYKLIERALPCEARTEEEINKIKESFIAYYDAHLTDYTKPYEGILETIEKLKMSGIQLAVVTNKPHAQALRVVRACFKPDTFIEVWGQREGIPHKPDPTVVRQIMTKYERVSDEVLYIGDSDVDMQTAKNAQVKGLGASWGFRTEEELLENGAWVVLQRNEEILKYT</sequence>
<dbReference type="GO" id="GO:0006281">
    <property type="term" value="P:DNA repair"/>
    <property type="evidence" value="ECO:0007669"/>
    <property type="project" value="TreeGrafter"/>
</dbReference>
<reference evidence="1" key="1">
    <citation type="submission" date="2020-08" db="EMBL/GenBank/DDBJ databases">
        <title>Genome public.</title>
        <authorList>
            <person name="Liu C."/>
            <person name="Sun Q."/>
        </authorList>
    </citation>
    <scope>NUCLEOTIDE SEQUENCE</scope>
    <source>
        <strain evidence="1">NSJ-12</strain>
    </source>
</reference>
<dbReference type="RefSeq" id="WP_249331192.1">
    <property type="nucleotide sequence ID" value="NZ_JACRSY010000001.1"/>
</dbReference>
<dbReference type="SUPFAM" id="SSF56784">
    <property type="entry name" value="HAD-like"/>
    <property type="match status" value="1"/>
</dbReference>
<protein>
    <submittedName>
        <fullName evidence="1">HAD family hydrolase</fullName>
    </submittedName>
</protein>
<keyword evidence="1" id="KW-0378">Hydrolase</keyword>
<evidence type="ECO:0000313" key="1">
    <source>
        <dbReference type="EMBL" id="MBC8578126.1"/>
    </source>
</evidence>
<dbReference type="InterPro" id="IPR006439">
    <property type="entry name" value="HAD-SF_hydro_IA"/>
</dbReference>
<evidence type="ECO:0000313" key="2">
    <source>
        <dbReference type="Proteomes" id="UP000655830"/>
    </source>
</evidence>
<dbReference type="NCBIfam" id="TIGR01549">
    <property type="entry name" value="HAD-SF-IA-v1"/>
    <property type="match status" value="1"/>
</dbReference>
<gene>
    <name evidence="1" type="ORF">H8718_01045</name>
</gene>
<dbReference type="AlphaFoldDB" id="A0A926EBW2"/>
<proteinExistence type="predicted"/>
<dbReference type="InterPro" id="IPR023198">
    <property type="entry name" value="PGP-like_dom2"/>
</dbReference>
<dbReference type="PROSITE" id="PS01228">
    <property type="entry name" value="COF_1"/>
    <property type="match status" value="1"/>
</dbReference>
<dbReference type="InterPro" id="IPR023214">
    <property type="entry name" value="HAD_sf"/>
</dbReference>
<dbReference type="PRINTS" id="PR00413">
    <property type="entry name" value="HADHALOGNASE"/>
</dbReference>